<evidence type="ECO:0000313" key="2">
    <source>
        <dbReference type="Proteomes" id="UP000826195"/>
    </source>
</evidence>
<name>A0AAV7IS96_COTGL</name>
<dbReference type="EMBL" id="JAHXZJ010000747">
    <property type="protein sequence ID" value="KAH0557945.1"/>
    <property type="molecule type" value="Genomic_DNA"/>
</dbReference>
<keyword evidence="2" id="KW-1185">Reference proteome</keyword>
<proteinExistence type="predicted"/>
<organism evidence="1 2">
    <name type="scientific">Cotesia glomerata</name>
    <name type="common">Lepidopteran parasitic wasp</name>
    <name type="synonym">Apanteles glomeratus</name>
    <dbReference type="NCBI Taxonomy" id="32391"/>
    <lineage>
        <taxon>Eukaryota</taxon>
        <taxon>Metazoa</taxon>
        <taxon>Ecdysozoa</taxon>
        <taxon>Arthropoda</taxon>
        <taxon>Hexapoda</taxon>
        <taxon>Insecta</taxon>
        <taxon>Pterygota</taxon>
        <taxon>Neoptera</taxon>
        <taxon>Endopterygota</taxon>
        <taxon>Hymenoptera</taxon>
        <taxon>Apocrita</taxon>
        <taxon>Ichneumonoidea</taxon>
        <taxon>Braconidae</taxon>
        <taxon>Microgastrinae</taxon>
        <taxon>Cotesia</taxon>
    </lineage>
</organism>
<dbReference type="AlphaFoldDB" id="A0AAV7IS96"/>
<reference evidence="1 2" key="1">
    <citation type="journal article" date="2021" name="J. Hered.">
        <title>A chromosome-level genome assembly of the parasitoid wasp, Cotesia glomerata (Hymenoptera: Braconidae).</title>
        <authorList>
            <person name="Pinto B.J."/>
            <person name="Weis J.J."/>
            <person name="Gamble T."/>
            <person name="Ode P.J."/>
            <person name="Paul R."/>
            <person name="Zaspel J.M."/>
        </authorList>
    </citation>
    <scope>NUCLEOTIDE SEQUENCE [LARGE SCALE GENOMIC DNA]</scope>
    <source>
        <strain evidence="1">CgM1</strain>
    </source>
</reference>
<comment type="caution">
    <text evidence="1">The sequence shown here is derived from an EMBL/GenBank/DDBJ whole genome shotgun (WGS) entry which is preliminary data.</text>
</comment>
<sequence length="163" mass="19118">MNGKPSKWGKAVVQTLELMECEDILELIWRRHDPDEVQQRLDEGFEVLRVLEEKKTREMVYKSTYCPLYKFIKTSEGCEDYWKDKSGESWTKEVQQETLAHLLTCREARNLCSEKTEQVIQSLTEDKYEADLDFLVKELLRGPPVREVCSLIAAIERAGKRDE</sequence>
<protein>
    <submittedName>
        <fullName evidence="1">Uncharacterized protein</fullName>
    </submittedName>
</protein>
<dbReference type="Proteomes" id="UP000826195">
    <property type="component" value="Unassembled WGS sequence"/>
</dbReference>
<gene>
    <name evidence="1" type="ORF">KQX54_013171</name>
</gene>
<evidence type="ECO:0000313" key="1">
    <source>
        <dbReference type="EMBL" id="KAH0557945.1"/>
    </source>
</evidence>
<accession>A0AAV7IS96</accession>